<dbReference type="InterPro" id="IPR008030">
    <property type="entry name" value="NmrA-like"/>
</dbReference>
<dbReference type="SUPFAM" id="SSF51735">
    <property type="entry name" value="NAD(P)-binding Rossmann-fold domains"/>
    <property type="match status" value="1"/>
</dbReference>
<protein>
    <submittedName>
        <fullName evidence="6">NmrA family NAD(P)-binding protein</fullName>
    </submittedName>
</protein>
<keyword evidence="2" id="KW-0521">NADP</keyword>
<keyword evidence="7" id="KW-1185">Reference proteome</keyword>
<gene>
    <name evidence="6" type="ORF">ACFPFX_33360</name>
</gene>
<feature type="compositionally biased region" description="Basic and acidic residues" evidence="4">
    <location>
        <begin position="345"/>
        <end position="358"/>
    </location>
</feature>
<dbReference type="Gene3D" id="3.40.50.720">
    <property type="entry name" value="NAD(P)-binding Rossmann-like Domain"/>
    <property type="match status" value="1"/>
</dbReference>
<evidence type="ECO:0000256" key="2">
    <source>
        <dbReference type="ARBA" id="ARBA00022857"/>
    </source>
</evidence>
<accession>A0ABV9UZ71</accession>
<evidence type="ECO:0000313" key="7">
    <source>
        <dbReference type="Proteomes" id="UP001595834"/>
    </source>
</evidence>
<dbReference type="PANTHER" id="PTHR42748">
    <property type="entry name" value="NITROGEN METABOLITE REPRESSION PROTEIN NMRA FAMILY MEMBER"/>
    <property type="match status" value="1"/>
</dbReference>
<dbReference type="InterPro" id="IPR051164">
    <property type="entry name" value="NmrA-like_oxidored"/>
</dbReference>
<comment type="similarity">
    <text evidence="1">Belongs to the NmrA-type oxidoreductase family.</text>
</comment>
<dbReference type="EMBL" id="JBHSIZ010000045">
    <property type="protein sequence ID" value="MFC4961189.1"/>
    <property type="molecule type" value="Genomic_DNA"/>
</dbReference>
<dbReference type="RefSeq" id="WP_344377736.1">
    <property type="nucleotide sequence ID" value="NZ_BAAASQ010000019.1"/>
</dbReference>
<feature type="compositionally biased region" description="Polar residues" evidence="4">
    <location>
        <begin position="306"/>
        <end position="320"/>
    </location>
</feature>
<evidence type="ECO:0000256" key="3">
    <source>
        <dbReference type="ARBA" id="ARBA00023002"/>
    </source>
</evidence>
<dbReference type="InterPro" id="IPR036291">
    <property type="entry name" value="NAD(P)-bd_dom_sf"/>
</dbReference>
<comment type="caution">
    <text evidence="6">The sequence shown here is derived from an EMBL/GenBank/DDBJ whole genome shotgun (WGS) entry which is preliminary data.</text>
</comment>
<evidence type="ECO:0000256" key="1">
    <source>
        <dbReference type="ARBA" id="ARBA00006328"/>
    </source>
</evidence>
<reference evidence="7" key="1">
    <citation type="journal article" date="2019" name="Int. J. Syst. Evol. Microbiol.">
        <title>The Global Catalogue of Microorganisms (GCM) 10K type strain sequencing project: providing services to taxonomists for standard genome sequencing and annotation.</title>
        <authorList>
            <consortium name="The Broad Institute Genomics Platform"/>
            <consortium name="The Broad Institute Genome Sequencing Center for Infectious Disease"/>
            <person name="Wu L."/>
            <person name="Ma J."/>
        </authorList>
    </citation>
    <scope>NUCLEOTIDE SEQUENCE [LARGE SCALE GENOMIC DNA]</scope>
    <source>
        <strain evidence="7">CCM 7224</strain>
    </source>
</reference>
<evidence type="ECO:0000256" key="4">
    <source>
        <dbReference type="SAM" id="MobiDB-lite"/>
    </source>
</evidence>
<dbReference type="Gene3D" id="3.90.25.10">
    <property type="entry name" value="UDP-galactose 4-epimerase, domain 1"/>
    <property type="match status" value="1"/>
</dbReference>
<organism evidence="6 7">
    <name type="scientific">Streptomyces mauvecolor</name>
    <dbReference type="NCBI Taxonomy" id="58345"/>
    <lineage>
        <taxon>Bacteria</taxon>
        <taxon>Bacillati</taxon>
        <taxon>Actinomycetota</taxon>
        <taxon>Actinomycetes</taxon>
        <taxon>Kitasatosporales</taxon>
        <taxon>Streptomycetaceae</taxon>
        <taxon>Streptomyces</taxon>
    </lineage>
</organism>
<name>A0ABV9UZ71_9ACTN</name>
<dbReference type="Proteomes" id="UP001595834">
    <property type="component" value="Unassembled WGS sequence"/>
</dbReference>
<dbReference type="PANTHER" id="PTHR42748:SF30">
    <property type="entry name" value="NMRA-LIKE DOMAIN-CONTAINING PROTEIN"/>
    <property type="match status" value="1"/>
</dbReference>
<keyword evidence="3" id="KW-0560">Oxidoreductase</keyword>
<sequence>MTHVLVVGGTGAMGRHVVQRLLATTDATVTVPTRHPESAHAAALAATAPDRVRLVRSGPATLETLIGQADRVFANTDFFATGSAVGEYRQGLHLLSAAERAGVERFVWSSLDSPVSLTGRPVPHFDSKAAVAAHIGLMRSEEMLREETGGWYTDHVSVLTTAPYFENLRDRLTPRPDDRGGLTFKLPLGSARYPLVALDDIAWFTCHMFDNWQSWGARDLAVIGDSLTGNEIAAAFTEVTGTPSAYIPMPHDELRAAVPDFGHDYAAMFQFFADRDLYARDRDIGLLRRLHPGLMTFEDWLHHTGWTGQPPTTPSPNASTHDPARRFGTRADAGLRSGRPPSMNGHRDRADGRGSDRPRRLRRRVGRPVRTGNSGVGGGSPAQRRCPLGAEETHLTGVRVKWVKRVSDQVLSPHGRRFRGAAPPTPPACANPVVVVPPRVICAR</sequence>
<evidence type="ECO:0000259" key="5">
    <source>
        <dbReference type="Pfam" id="PF05368"/>
    </source>
</evidence>
<feature type="region of interest" description="Disordered" evidence="4">
    <location>
        <begin position="306"/>
        <end position="386"/>
    </location>
</feature>
<dbReference type="Pfam" id="PF05368">
    <property type="entry name" value="NmrA"/>
    <property type="match status" value="1"/>
</dbReference>
<evidence type="ECO:0000313" key="6">
    <source>
        <dbReference type="EMBL" id="MFC4961189.1"/>
    </source>
</evidence>
<proteinExistence type="inferred from homology"/>
<feature type="domain" description="NmrA-like" evidence="5">
    <location>
        <begin position="3"/>
        <end position="301"/>
    </location>
</feature>